<dbReference type="EMBL" id="JAAQQR010000003">
    <property type="protein sequence ID" value="NID05019.1"/>
    <property type="molecule type" value="Genomic_DNA"/>
</dbReference>
<comment type="caution">
    <text evidence="2">The sequence shown here is derived from an EMBL/GenBank/DDBJ whole genome shotgun (WGS) entry which is preliminary data.</text>
</comment>
<keyword evidence="1" id="KW-0472">Membrane</keyword>
<accession>A0ABX0Q3C1</accession>
<dbReference type="Proteomes" id="UP001429601">
    <property type="component" value="Unassembled WGS sequence"/>
</dbReference>
<keyword evidence="3" id="KW-1185">Reference proteome</keyword>
<protein>
    <recommendedName>
        <fullName evidence="4">Vitamin K epoxide reductase family protein</fullName>
    </recommendedName>
</protein>
<gene>
    <name evidence="2" type="ORF">HBF26_08990</name>
</gene>
<dbReference type="RefSeq" id="WP_167125166.1">
    <property type="nucleotide sequence ID" value="NZ_JAAQQR010000003.1"/>
</dbReference>
<keyword evidence="1" id="KW-0812">Transmembrane</keyword>
<proteinExistence type="predicted"/>
<name>A0ABX0Q3C1_9GAMM</name>
<evidence type="ECO:0000256" key="1">
    <source>
        <dbReference type="SAM" id="Phobius"/>
    </source>
</evidence>
<organism evidence="2 3">
    <name type="scientific">Luteibacter jiangsuensis</name>
    <dbReference type="NCBI Taxonomy" id="637577"/>
    <lineage>
        <taxon>Bacteria</taxon>
        <taxon>Pseudomonadati</taxon>
        <taxon>Pseudomonadota</taxon>
        <taxon>Gammaproteobacteria</taxon>
        <taxon>Lysobacterales</taxon>
        <taxon>Rhodanobacteraceae</taxon>
        <taxon>Luteibacter</taxon>
    </lineage>
</organism>
<feature type="transmembrane region" description="Helical" evidence="1">
    <location>
        <begin position="83"/>
        <end position="107"/>
    </location>
</feature>
<evidence type="ECO:0008006" key="4">
    <source>
        <dbReference type="Google" id="ProtNLM"/>
    </source>
</evidence>
<sequence>MKSIFRTALPWAVIVGVALAASVVRYGFVEPPHIAHACEVQTGPWWCATRDLVVQGFLSYGYGYAAVLAALLAVFWRSTFAAVLAVCLGAVALQLYCYEGGALALLVGTLRLVRVQSSGGSRFSGDRDPAAAAAGR</sequence>
<feature type="transmembrane region" description="Helical" evidence="1">
    <location>
        <begin position="53"/>
        <end position="76"/>
    </location>
</feature>
<keyword evidence="1" id="KW-1133">Transmembrane helix</keyword>
<evidence type="ECO:0000313" key="3">
    <source>
        <dbReference type="Proteomes" id="UP001429601"/>
    </source>
</evidence>
<evidence type="ECO:0000313" key="2">
    <source>
        <dbReference type="EMBL" id="NID05019.1"/>
    </source>
</evidence>
<reference evidence="2 3" key="1">
    <citation type="journal article" date="2011" name="Curr. Microbiol.">
        <title>Luteibacter jiangsuensis sp. nov.: a methamidophos-degrading bacterium isolated from a methamidophos-manufacturing factory.</title>
        <authorList>
            <person name="Wang L."/>
            <person name="Wang G.L."/>
            <person name="Li S.P."/>
            <person name="Jiang J.D."/>
        </authorList>
    </citation>
    <scope>NUCLEOTIDE SEQUENCE [LARGE SCALE GENOMIC DNA]</scope>
    <source>
        <strain evidence="2 3">CGMCC 1.10133</strain>
    </source>
</reference>